<protein>
    <submittedName>
        <fullName evidence="1">Uridine kinase</fullName>
    </submittedName>
</protein>
<dbReference type="SUPFAM" id="SSF52540">
    <property type="entry name" value="P-loop containing nucleoside triphosphate hydrolases"/>
    <property type="match status" value="1"/>
</dbReference>
<gene>
    <name evidence="1" type="ORF">AAE021_02410</name>
</gene>
<evidence type="ECO:0000313" key="2">
    <source>
        <dbReference type="Proteomes" id="UP001448858"/>
    </source>
</evidence>
<name>A0ABZ2ZWD7_9MICC</name>
<dbReference type="Gene3D" id="3.40.50.300">
    <property type="entry name" value="P-loop containing nucleotide triphosphate hydrolases"/>
    <property type="match status" value="1"/>
</dbReference>
<keyword evidence="1" id="KW-0808">Transferase</keyword>
<proteinExistence type="predicted"/>
<dbReference type="InterPro" id="IPR027417">
    <property type="entry name" value="P-loop_NTPase"/>
</dbReference>
<accession>A0ABZ2ZWD7</accession>
<dbReference type="EMBL" id="CP151657">
    <property type="protein sequence ID" value="WZP16463.1"/>
    <property type="molecule type" value="Genomic_DNA"/>
</dbReference>
<evidence type="ECO:0000313" key="1">
    <source>
        <dbReference type="EMBL" id="WZP16463.1"/>
    </source>
</evidence>
<keyword evidence="1" id="KW-0418">Kinase</keyword>
<reference evidence="1 2" key="1">
    <citation type="submission" date="2024-04" db="EMBL/GenBank/DDBJ databases">
        <title>Arthrobacter sp. from Plains bison fecal sample.</title>
        <authorList>
            <person name="Ruzzini A."/>
        </authorList>
    </citation>
    <scope>NUCLEOTIDE SEQUENCE [LARGE SCALE GENOMIC DNA]</scope>
    <source>
        <strain evidence="1 2">EINP1</strain>
    </source>
</reference>
<keyword evidence="2" id="KW-1185">Reference proteome</keyword>
<dbReference type="Proteomes" id="UP001448858">
    <property type="component" value="Chromosome"/>
</dbReference>
<dbReference type="RefSeq" id="WP_342024075.1">
    <property type="nucleotide sequence ID" value="NZ_CP151657.1"/>
</dbReference>
<dbReference type="GO" id="GO:0016301">
    <property type="term" value="F:kinase activity"/>
    <property type="evidence" value="ECO:0007669"/>
    <property type="project" value="UniProtKB-KW"/>
</dbReference>
<sequence>MTPPTGPAARRPLPIPVPESAAEGRAPLLAALAARLCALHPGRRIFVAVDGVDGSGKTTFADALADTVAANPLRRPVVRIALDDFHHPRAVRHRLGSRSPEGFRRDSYNLEQFRAYVLDPLKPGGSGCCRPAGHDLASDAVLAPPPERAAASAVILVDGLFLHRAELAADWDFSIFLDVPFAVTAARMAVRDGSPSDPHHPDMHRYVGGQLLYFADTDPALQASVVVENSHPEHPRVISAADANYRRGPAASG</sequence>
<organism evidence="1 2">
    <name type="scientific">Arthrobacter citreus</name>
    <dbReference type="NCBI Taxonomy" id="1670"/>
    <lineage>
        <taxon>Bacteria</taxon>
        <taxon>Bacillati</taxon>
        <taxon>Actinomycetota</taxon>
        <taxon>Actinomycetes</taxon>
        <taxon>Micrococcales</taxon>
        <taxon>Micrococcaceae</taxon>
        <taxon>Arthrobacter</taxon>
    </lineage>
</organism>